<dbReference type="InterPro" id="IPR057271">
    <property type="entry name" value="YagK_YfjJ_C"/>
</dbReference>
<evidence type="ECO:0000313" key="2">
    <source>
        <dbReference type="EMBL" id="SBT11948.1"/>
    </source>
</evidence>
<evidence type="ECO:0000313" key="3">
    <source>
        <dbReference type="Proteomes" id="UP000092819"/>
    </source>
</evidence>
<dbReference type="EMBL" id="FLQZ01000013">
    <property type="protein sequence ID" value="SBT11948.1"/>
    <property type="molecule type" value="Genomic_DNA"/>
</dbReference>
<proteinExistence type="predicted"/>
<dbReference type="Proteomes" id="UP000092819">
    <property type="component" value="Unassembled WGS sequence"/>
</dbReference>
<sequence length="210" mass="24606">MKLIESNFFNGYRVIRKYGPLIHRILMANELMIVKSLSDHNRLLVMRFELKFPTGYSGPTDIISKFFDSLRFKIQYDLKRKSKNRNRSINCCINYVWVKELSGNEGWHYHVALVLNYNVYRAFGKVDSRRNNTFNRISEAWASAIKCSVNDVKGLVHIPNKNSTYQLNKSSPSFHETFNDVMFRLSYFAKLKTKPYGGNTRVRFYGTSKS</sequence>
<feature type="domain" description="YagK/YfjJ C-terminal" evidence="1">
    <location>
        <begin position="38"/>
        <end position="201"/>
    </location>
</feature>
<protein>
    <recommendedName>
        <fullName evidence="1">YagK/YfjJ C-terminal domain-containing protein</fullName>
    </recommendedName>
</protein>
<dbReference type="Pfam" id="PF11726">
    <property type="entry name" value="YagK_YfjJ_C"/>
    <property type="match status" value="1"/>
</dbReference>
<accession>A0A1C3J9X1</accession>
<evidence type="ECO:0000259" key="1">
    <source>
        <dbReference type="Pfam" id="PF11726"/>
    </source>
</evidence>
<name>A0A1C3J9X1_9VIBR</name>
<reference evidence="3" key="1">
    <citation type="submission" date="2016-06" db="EMBL/GenBank/DDBJ databases">
        <authorList>
            <person name="Rodrigo-Torres L."/>
            <person name="Arahal D.R."/>
        </authorList>
    </citation>
    <scope>NUCLEOTIDE SEQUENCE [LARGE SCALE GENOMIC DNA]</scope>
    <source>
        <strain evidence="3">CECT 7224</strain>
    </source>
</reference>
<gene>
    <name evidence="2" type="ORF">VCE7224_00682</name>
</gene>
<keyword evidence="3" id="KW-1185">Reference proteome</keyword>
<dbReference type="RefSeq" id="WP_240508229.1">
    <property type="nucleotide sequence ID" value="NZ_AP025463.1"/>
</dbReference>
<dbReference type="AlphaFoldDB" id="A0A1C3J9X1"/>
<organism evidence="2 3">
    <name type="scientific">Vibrio celticus</name>
    <dbReference type="NCBI Taxonomy" id="446372"/>
    <lineage>
        <taxon>Bacteria</taxon>
        <taxon>Pseudomonadati</taxon>
        <taxon>Pseudomonadota</taxon>
        <taxon>Gammaproteobacteria</taxon>
        <taxon>Vibrionales</taxon>
        <taxon>Vibrionaceae</taxon>
        <taxon>Vibrio</taxon>
    </lineage>
</organism>